<gene>
    <name evidence="3" type="ORF">V565_215150</name>
</gene>
<feature type="region of interest" description="Disordered" evidence="2">
    <location>
        <begin position="347"/>
        <end position="371"/>
    </location>
</feature>
<reference evidence="3 4" key="1">
    <citation type="submission" date="2013-12" db="EMBL/GenBank/DDBJ databases">
        <authorList>
            <person name="Cubeta M."/>
            <person name="Pakala S."/>
            <person name="Fedorova N."/>
            <person name="Thomas E."/>
            <person name="Dean R."/>
            <person name="Jabaji S."/>
            <person name="Neate S."/>
            <person name="Toda T."/>
            <person name="Tavantzis S."/>
            <person name="Vilgalys R."/>
            <person name="Bharathan N."/>
            <person name="Pakala S."/>
            <person name="Losada L.S."/>
            <person name="Zafar N."/>
            <person name="Nierman W."/>
        </authorList>
    </citation>
    <scope>NUCLEOTIDE SEQUENCE [LARGE SCALE GENOMIC DNA]</scope>
    <source>
        <strain evidence="3 4">123E</strain>
    </source>
</reference>
<feature type="compositionally biased region" description="Polar residues" evidence="2">
    <location>
        <begin position="24"/>
        <end position="43"/>
    </location>
</feature>
<organism evidence="3 4">
    <name type="scientific">Rhizoctonia solani 123E</name>
    <dbReference type="NCBI Taxonomy" id="1423351"/>
    <lineage>
        <taxon>Eukaryota</taxon>
        <taxon>Fungi</taxon>
        <taxon>Dikarya</taxon>
        <taxon>Basidiomycota</taxon>
        <taxon>Agaricomycotina</taxon>
        <taxon>Agaricomycetes</taxon>
        <taxon>Cantharellales</taxon>
        <taxon>Ceratobasidiaceae</taxon>
        <taxon>Rhizoctonia</taxon>
    </lineage>
</organism>
<feature type="compositionally biased region" description="Low complexity" evidence="2">
    <location>
        <begin position="1"/>
        <end position="11"/>
    </location>
</feature>
<dbReference type="EMBL" id="AZST01001251">
    <property type="protein sequence ID" value="KEP46163.1"/>
    <property type="molecule type" value="Genomic_DNA"/>
</dbReference>
<accession>A0A074RN82</accession>
<feature type="region of interest" description="Disordered" evidence="2">
    <location>
        <begin position="540"/>
        <end position="570"/>
    </location>
</feature>
<feature type="region of interest" description="Disordered" evidence="2">
    <location>
        <begin position="1"/>
        <end position="76"/>
    </location>
</feature>
<sequence>MSRSSSSSDSDSSSDDTIPAPKPQKSSRPFQVSQIRALSNNQPSTSTTSKRTTSIICQPEDRKTKPKTPLTPHGTLILEPVSSNKINDMTVVDSSDDNSSDLPERPFHSIRESPYNHPMELSDNDPKPARTVFSRTKAQLERDMNTTRNKFEEYQARADKRLDRMEDRQSRFEKQQELVLEKLDTLISQTSQVALPTRLVIGDKQVGSTYFVMAKEIQGRRDRDKAIEKIPSECRSPAVSFTRLVAKAGLGGVVKLTSNVPGFYYKHGLPDFFPVEFTGDDGYCKPYPHYNLSFAENHPWFSTFLILWRSMIPEDGSEFVAACVKFTDRQILVLLHDGPFSSLAQAWKRENPSEHTEEDPVKRSAKKRADARSDSKTLVRLKYRPELPLLVIPAWNATWSKSVMSPELTDEEGGKWIKRPRWRAGWNSDIYDGIDAAEWSKELAKPGVHRPLARRTIEFVDGPPPVIYSGKGKNKILIRYPLAMLSKRWRKTPEGVAWMKASAHLIDADLKHKPDISAFLKAHPPLKHRVVEGEDEPKAITYNGETEGGDEVEVEDKVASEGEGEDMSTGDINEIEIDPQLPGPGLSQAQPKVYRPLPCELCALTQIVSYSLV</sequence>
<keyword evidence="4" id="KW-1185">Reference proteome</keyword>
<feature type="coiled-coil region" evidence="1">
    <location>
        <begin position="137"/>
        <end position="175"/>
    </location>
</feature>
<proteinExistence type="predicted"/>
<evidence type="ECO:0000313" key="3">
    <source>
        <dbReference type="EMBL" id="KEP46163.1"/>
    </source>
</evidence>
<dbReference type="HOGENOM" id="CLU_375140_0_0_1"/>
<evidence type="ECO:0000313" key="4">
    <source>
        <dbReference type="Proteomes" id="UP000027456"/>
    </source>
</evidence>
<evidence type="ECO:0000256" key="1">
    <source>
        <dbReference type="SAM" id="Coils"/>
    </source>
</evidence>
<feature type="compositionally biased region" description="Low complexity" evidence="2">
    <location>
        <begin position="44"/>
        <end position="54"/>
    </location>
</feature>
<evidence type="ECO:0000256" key="2">
    <source>
        <dbReference type="SAM" id="MobiDB-lite"/>
    </source>
</evidence>
<protein>
    <submittedName>
        <fullName evidence="3">Uncharacterized protein</fullName>
    </submittedName>
</protein>
<keyword evidence="1" id="KW-0175">Coiled coil</keyword>
<comment type="caution">
    <text evidence="3">The sequence shown here is derived from an EMBL/GenBank/DDBJ whole genome shotgun (WGS) entry which is preliminary data.</text>
</comment>
<name>A0A074RN82_9AGAM</name>
<dbReference type="OrthoDB" id="3246520at2759"/>
<dbReference type="Proteomes" id="UP000027456">
    <property type="component" value="Unassembled WGS sequence"/>
</dbReference>
<dbReference type="AlphaFoldDB" id="A0A074RN82"/>